<dbReference type="PANTHER" id="PTHR22642:SF20">
    <property type="entry name" value="AMIDOHYDROLASE 3 DOMAIN-CONTAINING PROTEIN"/>
    <property type="match status" value="1"/>
</dbReference>
<dbReference type="AlphaFoldDB" id="A0AAX6MWK6"/>
<dbReference type="InterPro" id="IPR011059">
    <property type="entry name" value="Metal-dep_hydrolase_composite"/>
</dbReference>
<evidence type="ECO:0000259" key="1">
    <source>
        <dbReference type="Pfam" id="PF07969"/>
    </source>
</evidence>
<protein>
    <recommendedName>
        <fullName evidence="1">Amidohydrolase 3 domain-containing protein</fullName>
    </recommendedName>
</protein>
<dbReference type="PANTHER" id="PTHR22642">
    <property type="entry name" value="IMIDAZOLONEPROPIONASE"/>
    <property type="match status" value="1"/>
</dbReference>
<proteinExistence type="predicted"/>
<dbReference type="CDD" id="cd01300">
    <property type="entry name" value="YtcJ_like"/>
    <property type="match status" value="1"/>
</dbReference>
<dbReference type="Gene3D" id="3.20.20.140">
    <property type="entry name" value="Metal-dependent hydrolases"/>
    <property type="match status" value="1"/>
</dbReference>
<reference evidence="2 3" key="1">
    <citation type="journal article" date="2024" name="Front Chem Biol">
        <title>Unveiling the potential of Daldinia eschscholtzii MFLUCC 19-0629 through bioactivity and bioinformatics studies for enhanced sustainable agriculture production.</title>
        <authorList>
            <person name="Brooks S."/>
            <person name="Weaver J.A."/>
            <person name="Klomchit A."/>
            <person name="Alharthi S.A."/>
            <person name="Onlamun T."/>
            <person name="Nurani R."/>
            <person name="Vong T.K."/>
            <person name="Alberti F."/>
            <person name="Greco C."/>
        </authorList>
    </citation>
    <scope>NUCLEOTIDE SEQUENCE [LARGE SCALE GENOMIC DNA]</scope>
    <source>
        <strain evidence="2">MFLUCC 19-0629</strain>
    </source>
</reference>
<comment type="caution">
    <text evidence="2">The sequence shown here is derived from an EMBL/GenBank/DDBJ whole genome shotgun (WGS) entry which is preliminary data.</text>
</comment>
<dbReference type="EMBL" id="JBANMG010000002">
    <property type="protein sequence ID" value="KAK6956884.1"/>
    <property type="molecule type" value="Genomic_DNA"/>
</dbReference>
<accession>A0AAX6MWK6</accession>
<keyword evidence="3" id="KW-1185">Reference proteome</keyword>
<dbReference type="InterPro" id="IPR032466">
    <property type="entry name" value="Metal_Hydrolase"/>
</dbReference>
<dbReference type="Proteomes" id="UP001369815">
    <property type="component" value="Unassembled WGS sequence"/>
</dbReference>
<dbReference type="SUPFAM" id="SSF51338">
    <property type="entry name" value="Composite domain of metallo-dependent hydrolases"/>
    <property type="match status" value="1"/>
</dbReference>
<dbReference type="InterPro" id="IPR013108">
    <property type="entry name" value="Amidohydro_3"/>
</dbReference>
<dbReference type="SUPFAM" id="SSF51556">
    <property type="entry name" value="Metallo-dependent hydrolases"/>
    <property type="match status" value="1"/>
</dbReference>
<gene>
    <name evidence="2" type="ORF">Daesc_002166</name>
</gene>
<dbReference type="GO" id="GO:0016810">
    <property type="term" value="F:hydrolase activity, acting on carbon-nitrogen (but not peptide) bonds"/>
    <property type="evidence" value="ECO:0007669"/>
    <property type="project" value="InterPro"/>
</dbReference>
<evidence type="ECO:0000313" key="3">
    <source>
        <dbReference type="Proteomes" id="UP001369815"/>
    </source>
</evidence>
<evidence type="ECO:0000313" key="2">
    <source>
        <dbReference type="EMBL" id="KAK6956884.1"/>
    </source>
</evidence>
<dbReference type="InterPro" id="IPR033932">
    <property type="entry name" value="YtcJ-like"/>
</dbReference>
<dbReference type="Gene3D" id="2.30.40.10">
    <property type="entry name" value="Urease, subunit C, domain 1"/>
    <property type="match status" value="1"/>
</dbReference>
<feature type="domain" description="Amidohydrolase 3" evidence="1">
    <location>
        <begin position="63"/>
        <end position="544"/>
    </location>
</feature>
<dbReference type="Pfam" id="PF07969">
    <property type="entry name" value="Amidohydro_3"/>
    <property type="match status" value="1"/>
</dbReference>
<name>A0AAX6MWK6_9PEZI</name>
<sequence>MAQSKGHLFVGGKVFLHAKTPGLETEPQFGDAIYVRDGVIEHVGFEDDDAISQFRTAGAEIHSLNGRTVLPGFIDGHIHLLRLGQSLSKVGLDHCENLDDIRKAIKDYAVANPNEPRILCKGWMRYMSKPLASLVDDLDPRPIYVDSKDLHTTWCSTSALKEIGAKDLADPEGGKIEHDSDGNPTGAFEEAAVFTIIWPFLAQVATEKDREEWIRAAIQAYNKSGYTGAIDMAMEEQAWETLLNIRKEQQGQPLPLKLAAYWLMTPSSSEADCLSQVDRAIEVHKQLSAKESPDLHVVGIKVICDGIIDACTAYLSEPYLKGADVTKHTTGEPFWNPEILNAVVRKADAAGLQVALHAIGDAAITMAVDALSKCSPKNRHRMEHIELASARDAKRLGEYEITASIQPVHADPWILRAWPDLLGHRCERAFPYREFSDAGAPLALGSDSPTSPWDIMGNVYVASTRKSYRNAQYENVVNYNFRLGVCESLVAASYGSARSVFWDKRLGSLEPGKIADFTIWDMEWDKDKLLDAAVKETWFNGEKVWGA</sequence>
<dbReference type="Gene3D" id="3.10.310.70">
    <property type="match status" value="1"/>
</dbReference>
<organism evidence="2 3">
    <name type="scientific">Daldinia eschscholtzii</name>
    <dbReference type="NCBI Taxonomy" id="292717"/>
    <lineage>
        <taxon>Eukaryota</taxon>
        <taxon>Fungi</taxon>
        <taxon>Dikarya</taxon>
        <taxon>Ascomycota</taxon>
        <taxon>Pezizomycotina</taxon>
        <taxon>Sordariomycetes</taxon>
        <taxon>Xylariomycetidae</taxon>
        <taxon>Xylariales</taxon>
        <taxon>Hypoxylaceae</taxon>
        <taxon>Daldinia</taxon>
    </lineage>
</organism>